<evidence type="ECO:0000313" key="2">
    <source>
        <dbReference type="EMBL" id="GGA39133.1"/>
    </source>
</evidence>
<sequence>MGCERSERRESHAAAMHILEVFGYTLKHKQPHPSPPLLPQGREPTAASDKPRKFFLHFCAQR</sequence>
<evidence type="ECO:0000256" key="1">
    <source>
        <dbReference type="SAM" id="MobiDB-lite"/>
    </source>
</evidence>
<dbReference type="Proteomes" id="UP000620046">
    <property type="component" value="Unassembled WGS sequence"/>
</dbReference>
<feature type="region of interest" description="Disordered" evidence="1">
    <location>
        <begin position="30"/>
        <end position="49"/>
    </location>
</feature>
<comment type="caution">
    <text evidence="2">The sequence shown here is derived from an EMBL/GenBank/DDBJ whole genome shotgun (WGS) entry which is preliminary data.</text>
</comment>
<name>A0ABQ1G941_9GAMM</name>
<accession>A0ABQ1G941</accession>
<dbReference type="EMBL" id="BMJA01000002">
    <property type="protein sequence ID" value="GGA39133.1"/>
    <property type="molecule type" value="Genomic_DNA"/>
</dbReference>
<keyword evidence="3" id="KW-1185">Reference proteome</keyword>
<proteinExistence type="predicted"/>
<protein>
    <submittedName>
        <fullName evidence="2">Uncharacterized protein</fullName>
    </submittedName>
</protein>
<evidence type="ECO:0000313" key="3">
    <source>
        <dbReference type="Proteomes" id="UP000620046"/>
    </source>
</evidence>
<reference evidence="3" key="1">
    <citation type="journal article" date="2019" name="Int. J. Syst. Evol. Microbiol.">
        <title>The Global Catalogue of Microorganisms (GCM) 10K type strain sequencing project: providing services to taxonomists for standard genome sequencing and annotation.</title>
        <authorList>
            <consortium name="The Broad Institute Genomics Platform"/>
            <consortium name="The Broad Institute Genome Sequencing Center for Infectious Disease"/>
            <person name="Wu L."/>
            <person name="Ma J."/>
        </authorList>
    </citation>
    <scope>NUCLEOTIDE SEQUENCE [LARGE SCALE GENOMIC DNA]</scope>
    <source>
        <strain evidence="3">CGMCC 1.15439</strain>
    </source>
</reference>
<organism evidence="2 3">
    <name type="scientific">Dyella nitratireducens</name>
    <dbReference type="NCBI Taxonomy" id="1849580"/>
    <lineage>
        <taxon>Bacteria</taxon>
        <taxon>Pseudomonadati</taxon>
        <taxon>Pseudomonadota</taxon>
        <taxon>Gammaproteobacteria</taxon>
        <taxon>Lysobacterales</taxon>
        <taxon>Rhodanobacteraceae</taxon>
        <taxon>Dyella</taxon>
    </lineage>
</organism>
<gene>
    <name evidence="2" type="ORF">GCM10010981_30480</name>
</gene>